<protein>
    <submittedName>
        <fullName evidence="1">V-type proton ATPase subunit E</fullName>
    </submittedName>
</protein>
<evidence type="ECO:0000313" key="1">
    <source>
        <dbReference type="EMBL" id="PJE80604.1"/>
    </source>
</evidence>
<organism evidence="1">
    <name type="scientific">invertebrate metagenome</name>
    <dbReference type="NCBI Taxonomy" id="1711999"/>
    <lineage>
        <taxon>unclassified sequences</taxon>
        <taxon>metagenomes</taxon>
        <taxon>organismal metagenomes</taxon>
    </lineage>
</organism>
<dbReference type="Gene3D" id="1.20.5.620">
    <property type="entry name" value="F1F0 ATP synthase subunit B, membrane domain"/>
    <property type="match status" value="1"/>
</dbReference>
<comment type="caution">
    <text evidence="1">The sequence shown here is derived from an EMBL/GenBank/DDBJ whole genome shotgun (WGS) entry which is preliminary data.</text>
</comment>
<name>A0A2H9TBN0_9ZZZZ</name>
<accession>A0A2H9TBN0</accession>
<gene>
    <name evidence="1" type="primary">atpE_2</name>
    <name evidence="1" type="ORF">CI610_00426</name>
</gene>
<dbReference type="EMBL" id="NSIT01000012">
    <property type="protein sequence ID" value="PJE80604.1"/>
    <property type="molecule type" value="Genomic_DNA"/>
</dbReference>
<sequence length="228" mass="25187">MTIAIRPDDKNVSVGVQDLIEKLRKQGVKSGRDDAEKIVSNANAEAGDIIKTARQKAFEIVEQAKKEAAFITKAGEEALQLAERNTLLEMKDYLLKQFSEQISAVVKTSLEDEALLEKMILEVAGENSLQGEESVEVVLPQKVIGVEELRTHPELIKSGGLLDFVMNQASTMLQKGVTFKVGGEEQTGISFRLNNKDIQIELSDETVCAVLLQHLQPRFRALLEGIVK</sequence>
<dbReference type="AlphaFoldDB" id="A0A2H9TBN0"/>
<reference evidence="1" key="1">
    <citation type="journal article" date="2017" name="Appl. Environ. Microbiol.">
        <title>Molecular characterization of an Endozoicomonas-like organism causing infection in king scallop Pecten maximus L.</title>
        <authorList>
            <person name="Cano I."/>
            <person name="van Aerle R."/>
            <person name="Ross S."/>
            <person name="Verner-Jeffreys D.W."/>
            <person name="Paley R.K."/>
            <person name="Rimmer G."/>
            <person name="Ryder D."/>
            <person name="Hooper P."/>
            <person name="Stone D."/>
            <person name="Feist S.W."/>
        </authorList>
    </citation>
    <scope>NUCLEOTIDE SEQUENCE</scope>
</reference>
<proteinExistence type="predicted"/>